<keyword evidence="2 5" id="KW-0812">Transmembrane</keyword>
<dbReference type="GO" id="GO:0022857">
    <property type="term" value="F:transmembrane transporter activity"/>
    <property type="evidence" value="ECO:0007669"/>
    <property type="project" value="InterPro"/>
</dbReference>
<evidence type="ECO:0000313" key="8">
    <source>
        <dbReference type="Proteomes" id="UP000325945"/>
    </source>
</evidence>
<gene>
    <name evidence="7" type="ORF">BDV39DRAFT_201110</name>
</gene>
<sequence length="97" mass="10632">MPLISKYGRRPVYVTAFTLYLITAIWCSVAKGYVNFLIAHIIRGITVGAGECLAPITIADVFFLHERSTITALYNASLNLGVANGAIIDSFIIKYHP</sequence>
<evidence type="ECO:0000256" key="4">
    <source>
        <dbReference type="ARBA" id="ARBA00023136"/>
    </source>
</evidence>
<keyword evidence="4 5" id="KW-0472">Membrane</keyword>
<reference evidence="8" key="1">
    <citation type="submission" date="2019-04" db="EMBL/GenBank/DDBJ databases">
        <title>Friends and foes A comparative genomics studyof 23 Aspergillus species from section Flavi.</title>
        <authorList>
            <consortium name="DOE Joint Genome Institute"/>
            <person name="Kjaerbolling I."/>
            <person name="Vesth T."/>
            <person name="Frisvad J.C."/>
            <person name="Nybo J.L."/>
            <person name="Theobald S."/>
            <person name="Kildgaard S."/>
            <person name="Isbrandt T."/>
            <person name="Kuo A."/>
            <person name="Sato A."/>
            <person name="Lyhne E.K."/>
            <person name="Kogle M.E."/>
            <person name="Wiebenga A."/>
            <person name="Kun R.S."/>
            <person name="Lubbers R.J."/>
            <person name="Makela M.R."/>
            <person name="Barry K."/>
            <person name="Chovatia M."/>
            <person name="Clum A."/>
            <person name="Daum C."/>
            <person name="Haridas S."/>
            <person name="He G."/>
            <person name="LaButti K."/>
            <person name="Lipzen A."/>
            <person name="Mondo S."/>
            <person name="Riley R."/>
            <person name="Salamov A."/>
            <person name="Simmons B.A."/>
            <person name="Magnuson J.K."/>
            <person name="Henrissat B."/>
            <person name="Mortensen U.H."/>
            <person name="Larsen T.O."/>
            <person name="Devries R.P."/>
            <person name="Grigoriev I.V."/>
            <person name="Machida M."/>
            <person name="Baker S.E."/>
            <person name="Andersen M.R."/>
        </authorList>
    </citation>
    <scope>NUCLEOTIDE SEQUENCE [LARGE SCALE GENOMIC DNA]</scope>
    <source>
        <strain evidence="8">CBS 130017</strain>
    </source>
</reference>
<feature type="transmembrane region" description="Helical" evidence="5">
    <location>
        <begin position="12"/>
        <end position="34"/>
    </location>
</feature>
<dbReference type="PANTHER" id="PTHR23502:SF34">
    <property type="entry name" value="PROTEIN HOL1"/>
    <property type="match status" value="1"/>
</dbReference>
<evidence type="ECO:0000259" key="6">
    <source>
        <dbReference type="PROSITE" id="PS50850"/>
    </source>
</evidence>
<dbReference type="InterPro" id="IPR020846">
    <property type="entry name" value="MFS_dom"/>
</dbReference>
<dbReference type="Pfam" id="PF00083">
    <property type="entry name" value="Sugar_tr"/>
    <property type="match status" value="1"/>
</dbReference>
<proteinExistence type="predicted"/>
<feature type="domain" description="Major facilitator superfamily (MFS) profile" evidence="6">
    <location>
        <begin position="1"/>
        <end position="97"/>
    </location>
</feature>
<dbReference type="AlphaFoldDB" id="A0A5N6XH63"/>
<evidence type="ECO:0000256" key="1">
    <source>
        <dbReference type="ARBA" id="ARBA00004141"/>
    </source>
</evidence>
<evidence type="ECO:0000313" key="7">
    <source>
        <dbReference type="EMBL" id="KAE8331459.1"/>
    </source>
</evidence>
<dbReference type="GO" id="GO:0005886">
    <property type="term" value="C:plasma membrane"/>
    <property type="evidence" value="ECO:0007669"/>
    <property type="project" value="TreeGrafter"/>
</dbReference>
<dbReference type="InterPro" id="IPR036259">
    <property type="entry name" value="MFS_trans_sf"/>
</dbReference>
<dbReference type="EMBL" id="ML741769">
    <property type="protein sequence ID" value="KAE8331459.1"/>
    <property type="molecule type" value="Genomic_DNA"/>
</dbReference>
<organism evidence="7 8">
    <name type="scientific">Aspergillus sergii</name>
    <dbReference type="NCBI Taxonomy" id="1034303"/>
    <lineage>
        <taxon>Eukaryota</taxon>
        <taxon>Fungi</taxon>
        <taxon>Dikarya</taxon>
        <taxon>Ascomycota</taxon>
        <taxon>Pezizomycotina</taxon>
        <taxon>Eurotiomycetes</taxon>
        <taxon>Eurotiomycetidae</taxon>
        <taxon>Eurotiales</taxon>
        <taxon>Aspergillaceae</taxon>
        <taxon>Aspergillus</taxon>
        <taxon>Aspergillus subgen. Circumdati</taxon>
    </lineage>
</organism>
<evidence type="ECO:0000256" key="2">
    <source>
        <dbReference type="ARBA" id="ARBA00022692"/>
    </source>
</evidence>
<dbReference type="PANTHER" id="PTHR23502">
    <property type="entry name" value="MAJOR FACILITATOR SUPERFAMILY"/>
    <property type="match status" value="1"/>
</dbReference>
<comment type="subcellular location">
    <subcellularLocation>
        <location evidence="1">Membrane</location>
        <topology evidence="1">Multi-pass membrane protein</topology>
    </subcellularLocation>
</comment>
<name>A0A5N6XH63_9EURO</name>
<evidence type="ECO:0000256" key="3">
    <source>
        <dbReference type="ARBA" id="ARBA00022989"/>
    </source>
</evidence>
<accession>A0A5N6XH63</accession>
<keyword evidence="8" id="KW-1185">Reference proteome</keyword>
<keyword evidence="3 5" id="KW-1133">Transmembrane helix</keyword>
<dbReference type="Proteomes" id="UP000325945">
    <property type="component" value="Unassembled WGS sequence"/>
</dbReference>
<protein>
    <recommendedName>
        <fullName evidence="6">Major facilitator superfamily (MFS) profile domain-containing protein</fullName>
    </recommendedName>
</protein>
<dbReference type="Gene3D" id="1.20.1250.20">
    <property type="entry name" value="MFS general substrate transporter like domains"/>
    <property type="match status" value="1"/>
</dbReference>
<dbReference type="PROSITE" id="PS50850">
    <property type="entry name" value="MFS"/>
    <property type="match status" value="1"/>
</dbReference>
<dbReference type="InterPro" id="IPR005828">
    <property type="entry name" value="MFS_sugar_transport-like"/>
</dbReference>
<dbReference type="SUPFAM" id="SSF103473">
    <property type="entry name" value="MFS general substrate transporter"/>
    <property type="match status" value="1"/>
</dbReference>
<evidence type="ECO:0000256" key="5">
    <source>
        <dbReference type="SAM" id="Phobius"/>
    </source>
</evidence>